<dbReference type="GeneID" id="113523622"/>
<evidence type="ECO:0000313" key="9">
    <source>
        <dbReference type="RefSeq" id="XP_026765424.2"/>
    </source>
</evidence>
<comment type="similarity">
    <text evidence="4">Belongs to the cyclin family.</text>
</comment>
<dbReference type="AlphaFoldDB" id="A0A6J1X5Y4"/>
<feature type="domain" description="Cyclin-like" evidence="6">
    <location>
        <begin position="340"/>
        <end position="463"/>
    </location>
</feature>
<dbReference type="InterPro" id="IPR004367">
    <property type="entry name" value="Cyclin_C-dom"/>
</dbReference>
<protein>
    <submittedName>
        <fullName evidence="9">Cyclin-A2</fullName>
    </submittedName>
</protein>
<keyword evidence="1" id="KW-0132">Cell division</keyword>
<gene>
    <name evidence="9" type="primary">LOC113523622</name>
</gene>
<feature type="domain" description="Cyclin C-terminal" evidence="7">
    <location>
        <begin position="336"/>
        <end position="494"/>
    </location>
</feature>
<evidence type="ECO:0000256" key="1">
    <source>
        <dbReference type="ARBA" id="ARBA00022618"/>
    </source>
</evidence>
<dbReference type="InterPro" id="IPR036915">
    <property type="entry name" value="Cyclin-like_sf"/>
</dbReference>
<dbReference type="InterPro" id="IPR006671">
    <property type="entry name" value="Cyclin_N"/>
</dbReference>
<feature type="compositionally biased region" description="Low complexity" evidence="5">
    <location>
        <begin position="509"/>
        <end position="520"/>
    </location>
</feature>
<evidence type="ECO:0000256" key="3">
    <source>
        <dbReference type="ARBA" id="ARBA00023306"/>
    </source>
</evidence>
<keyword evidence="8" id="KW-1185">Reference proteome</keyword>
<dbReference type="PANTHER" id="PTHR10177">
    <property type="entry name" value="CYCLINS"/>
    <property type="match status" value="1"/>
</dbReference>
<dbReference type="GO" id="GO:0044772">
    <property type="term" value="P:mitotic cell cycle phase transition"/>
    <property type="evidence" value="ECO:0007669"/>
    <property type="project" value="InterPro"/>
</dbReference>
<keyword evidence="3" id="KW-0131">Cell cycle</keyword>
<dbReference type="InParanoid" id="A0A6J1X5Y4"/>
<evidence type="ECO:0000259" key="6">
    <source>
        <dbReference type="SMART" id="SM00385"/>
    </source>
</evidence>
<evidence type="ECO:0000259" key="7">
    <source>
        <dbReference type="SMART" id="SM01332"/>
    </source>
</evidence>
<name>A0A6J1X5Y4_GALME</name>
<dbReference type="SUPFAM" id="SSF47954">
    <property type="entry name" value="Cyclin-like"/>
    <property type="match status" value="2"/>
</dbReference>
<feature type="domain" description="Cyclin-like" evidence="6">
    <location>
        <begin position="243"/>
        <end position="327"/>
    </location>
</feature>
<dbReference type="CDD" id="cd20504">
    <property type="entry name" value="CYCLIN_CCNA_rpt1"/>
    <property type="match status" value="1"/>
</dbReference>
<dbReference type="RefSeq" id="XP_026765424.2">
    <property type="nucleotide sequence ID" value="XM_026909623.3"/>
</dbReference>
<accession>A0A6J1X5Y4</accession>
<dbReference type="PIRSF" id="PIRSF001771">
    <property type="entry name" value="Cyclin_A_B_D_E"/>
    <property type="match status" value="1"/>
</dbReference>
<dbReference type="GO" id="GO:0005634">
    <property type="term" value="C:nucleus"/>
    <property type="evidence" value="ECO:0007669"/>
    <property type="project" value="UniProtKB-ARBA"/>
</dbReference>
<evidence type="ECO:0000256" key="4">
    <source>
        <dbReference type="RuleBase" id="RU000383"/>
    </source>
</evidence>
<feature type="compositionally biased region" description="Basic and acidic residues" evidence="5">
    <location>
        <begin position="134"/>
        <end position="150"/>
    </location>
</feature>
<dbReference type="InterPro" id="IPR039361">
    <property type="entry name" value="Cyclin"/>
</dbReference>
<dbReference type="Pfam" id="PF00134">
    <property type="entry name" value="Cyclin_N"/>
    <property type="match status" value="1"/>
</dbReference>
<reference evidence="9" key="1">
    <citation type="submission" date="2025-08" db="UniProtKB">
        <authorList>
            <consortium name="RefSeq"/>
        </authorList>
    </citation>
    <scope>IDENTIFICATION</scope>
    <source>
        <tissue evidence="9">Whole larvae</tissue>
    </source>
</reference>
<proteinExistence type="inferred from homology"/>
<dbReference type="InterPro" id="IPR046965">
    <property type="entry name" value="Cyclin_A/B-like"/>
</dbReference>
<dbReference type="Proteomes" id="UP001652740">
    <property type="component" value="Unplaced"/>
</dbReference>
<feature type="region of interest" description="Disordered" evidence="5">
    <location>
        <begin position="129"/>
        <end position="150"/>
    </location>
</feature>
<dbReference type="KEGG" id="gmw:113523622"/>
<evidence type="ECO:0000256" key="5">
    <source>
        <dbReference type="SAM" id="MobiDB-lite"/>
    </source>
</evidence>
<dbReference type="SMART" id="SM01332">
    <property type="entry name" value="Cyclin_C"/>
    <property type="match status" value="1"/>
</dbReference>
<dbReference type="Gene3D" id="1.10.472.10">
    <property type="entry name" value="Cyclin-like"/>
    <property type="match status" value="2"/>
</dbReference>
<dbReference type="InterPro" id="IPR013763">
    <property type="entry name" value="Cyclin-like_dom"/>
</dbReference>
<dbReference type="GO" id="GO:0051301">
    <property type="term" value="P:cell division"/>
    <property type="evidence" value="ECO:0007669"/>
    <property type="project" value="UniProtKB-KW"/>
</dbReference>
<evidence type="ECO:0000313" key="8">
    <source>
        <dbReference type="Proteomes" id="UP001652740"/>
    </source>
</evidence>
<dbReference type="GO" id="GO:0016538">
    <property type="term" value="F:cyclin-dependent protein serine/threonine kinase regulator activity"/>
    <property type="evidence" value="ECO:0007669"/>
    <property type="project" value="InterPro"/>
</dbReference>
<sequence>MAFRIHEDQENASLGLRKTDADVFSATNQRRALGNINHFACNQNRNTKLPGLTNGPCKVQDENRMVRQIKNEKNIVLPVAQFRAFSVYEDKPNEVEVKKREPTFKPFVAKEVKKENFFVNTVENAKLISTQAEKQPEPAKESHPPRLPLQEKKDVVVSPMSVIDTSVLSMSISKNESQFLNDTFDDDDTTTAQTDREMFFHVVEYRQDIYEYMREIEVKYRANPRYMRKQPDITHMMRSILIDWLVEVCDEYNQQSETLHLAVSYVDRFLSYMSVVRTKLQLVGTAATYIAAKYEEVYPPEVSEFVYITDDTYTKREVLRMEHLILKVLSFDLSTPTSLAFLSHYCISNGLSKKTFHLAAYLSELCLLEADPYLQFKPSIIAASALATARHCLLCEVCTSDETDSRPANNHTQIITKVVGSGAVEAEGRVRAACMATAWPLALAACSGYSRADLEPCMRELARTHAHVALQPYQAIPDKYKSNKFDSVSTIEPRPMFPVSKYQPPANHAARTASDTTRTS</sequence>
<dbReference type="SMART" id="SM00385">
    <property type="entry name" value="CYCLIN"/>
    <property type="match status" value="2"/>
</dbReference>
<dbReference type="FunCoup" id="A0A6J1X5Y4">
    <property type="interactions" value="635"/>
</dbReference>
<evidence type="ECO:0000256" key="2">
    <source>
        <dbReference type="ARBA" id="ARBA00023127"/>
    </source>
</evidence>
<feature type="region of interest" description="Disordered" evidence="5">
    <location>
        <begin position="496"/>
        <end position="520"/>
    </location>
</feature>
<dbReference type="Pfam" id="PF02984">
    <property type="entry name" value="Cyclin_C"/>
    <property type="match status" value="2"/>
</dbReference>
<organism evidence="8 9">
    <name type="scientific">Galleria mellonella</name>
    <name type="common">Greater wax moth</name>
    <dbReference type="NCBI Taxonomy" id="7137"/>
    <lineage>
        <taxon>Eukaryota</taxon>
        <taxon>Metazoa</taxon>
        <taxon>Ecdysozoa</taxon>
        <taxon>Arthropoda</taxon>
        <taxon>Hexapoda</taxon>
        <taxon>Insecta</taxon>
        <taxon>Pterygota</taxon>
        <taxon>Neoptera</taxon>
        <taxon>Endopterygota</taxon>
        <taxon>Lepidoptera</taxon>
        <taxon>Glossata</taxon>
        <taxon>Ditrysia</taxon>
        <taxon>Pyraloidea</taxon>
        <taxon>Pyralidae</taxon>
        <taxon>Galleriinae</taxon>
        <taxon>Galleria</taxon>
    </lineage>
</organism>
<keyword evidence="2 4" id="KW-0195">Cyclin</keyword>